<dbReference type="AlphaFoldDB" id="A0AAN9QAE9"/>
<gene>
    <name evidence="1" type="ORF">VNO77_22293</name>
</gene>
<evidence type="ECO:0000313" key="1">
    <source>
        <dbReference type="EMBL" id="KAK7328191.1"/>
    </source>
</evidence>
<organism evidence="1 2">
    <name type="scientific">Canavalia gladiata</name>
    <name type="common">Sword bean</name>
    <name type="synonym">Dolichos gladiatus</name>
    <dbReference type="NCBI Taxonomy" id="3824"/>
    <lineage>
        <taxon>Eukaryota</taxon>
        <taxon>Viridiplantae</taxon>
        <taxon>Streptophyta</taxon>
        <taxon>Embryophyta</taxon>
        <taxon>Tracheophyta</taxon>
        <taxon>Spermatophyta</taxon>
        <taxon>Magnoliopsida</taxon>
        <taxon>eudicotyledons</taxon>
        <taxon>Gunneridae</taxon>
        <taxon>Pentapetalae</taxon>
        <taxon>rosids</taxon>
        <taxon>fabids</taxon>
        <taxon>Fabales</taxon>
        <taxon>Fabaceae</taxon>
        <taxon>Papilionoideae</taxon>
        <taxon>50 kb inversion clade</taxon>
        <taxon>NPAAA clade</taxon>
        <taxon>indigoferoid/millettioid clade</taxon>
        <taxon>Phaseoleae</taxon>
        <taxon>Canavalia</taxon>
    </lineage>
</organism>
<protein>
    <submittedName>
        <fullName evidence="1">Uncharacterized protein</fullName>
    </submittedName>
</protein>
<reference evidence="1 2" key="1">
    <citation type="submission" date="2024-01" db="EMBL/GenBank/DDBJ databases">
        <title>The genomes of 5 underutilized Papilionoideae crops provide insights into root nodulation and disease resistanc.</title>
        <authorList>
            <person name="Jiang F."/>
        </authorList>
    </citation>
    <scope>NUCLEOTIDE SEQUENCE [LARGE SCALE GENOMIC DNA]</scope>
    <source>
        <strain evidence="1">LVBAO_FW01</strain>
        <tissue evidence="1">Leaves</tissue>
    </source>
</reference>
<accession>A0AAN9QAE9</accession>
<proteinExistence type="predicted"/>
<dbReference type="Proteomes" id="UP001367508">
    <property type="component" value="Unassembled WGS sequence"/>
</dbReference>
<name>A0AAN9QAE9_CANGL</name>
<evidence type="ECO:0000313" key="2">
    <source>
        <dbReference type="Proteomes" id="UP001367508"/>
    </source>
</evidence>
<dbReference type="EMBL" id="JAYMYQ010000005">
    <property type="protein sequence ID" value="KAK7328191.1"/>
    <property type="molecule type" value="Genomic_DNA"/>
</dbReference>
<comment type="caution">
    <text evidence="1">The sequence shown here is derived from an EMBL/GenBank/DDBJ whole genome shotgun (WGS) entry which is preliminary data.</text>
</comment>
<keyword evidence="2" id="KW-1185">Reference proteome</keyword>
<sequence length="68" mass="7598">MREKPKLWCSGCIVAQKKFPPNLSLEAYYVEHGLSSLFSYCNARAYGHRFHSICIGVTGLTVADTEMA</sequence>